<keyword evidence="3" id="KW-1185">Reference proteome</keyword>
<dbReference type="EMBL" id="ML179048">
    <property type="protein sequence ID" value="THV05566.1"/>
    <property type="molecule type" value="Genomic_DNA"/>
</dbReference>
<feature type="region of interest" description="Disordered" evidence="1">
    <location>
        <begin position="162"/>
        <end position="192"/>
    </location>
</feature>
<organism evidence="2 3">
    <name type="scientific">Dendrothele bispora (strain CBS 962.96)</name>
    <dbReference type="NCBI Taxonomy" id="1314807"/>
    <lineage>
        <taxon>Eukaryota</taxon>
        <taxon>Fungi</taxon>
        <taxon>Dikarya</taxon>
        <taxon>Basidiomycota</taxon>
        <taxon>Agaricomycotina</taxon>
        <taxon>Agaricomycetes</taxon>
        <taxon>Agaricomycetidae</taxon>
        <taxon>Agaricales</taxon>
        <taxon>Agaricales incertae sedis</taxon>
        <taxon>Dendrothele</taxon>
    </lineage>
</organism>
<protein>
    <submittedName>
        <fullName evidence="2">Uncharacterized protein</fullName>
    </submittedName>
</protein>
<gene>
    <name evidence="2" type="ORF">K435DRAFT_790081</name>
</gene>
<feature type="compositionally biased region" description="Polar residues" evidence="1">
    <location>
        <begin position="176"/>
        <end position="192"/>
    </location>
</feature>
<evidence type="ECO:0000256" key="1">
    <source>
        <dbReference type="SAM" id="MobiDB-lite"/>
    </source>
</evidence>
<evidence type="ECO:0000313" key="3">
    <source>
        <dbReference type="Proteomes" id="UP000297245"/>
    </source>
</evidence>
<evidence type="ECO:0000313" key="2">
    <source>
        <dbReference type="EMBL" id="THV05566.1"/>
    </source>
</evidence>
<dbReference type="Proteomes" id="UP000297245">
    <property type="component" value="Unassembled WGS sequence"/>
</dbReference>
<name>A0A4V4HI82_DENBC</name>
<proteinExistence type="predicted"/>
<reference evidence="2 3" key="1">
    <citation type="journal article" date="2019" name="Nat. Ecol. Evol.">
        <title>Megaphylogeny resolves global patterns of mushroom evolution.</title>
        <authorList>
            <person name="Varga T."/>
            <person name="Krizsan K."/>
            <person name="Foldi C."/>
            <person name="Dima B."/>
            <person name="Sanchez-Garcia M."/>
            <person name="Sanchez-Ramirez S."/>
            <person name="Szollosi G.J."/>
            <person name="Szarkandi J.G."/>
            <person name="Papp V."/>
            <person name="Albert L."/>
            <person name="Andreopoulos W."/>
            <person name="Angelini C."/>
            <person name="Antonin V."/>
            <person name="Barry K.W."/>
            <person name="Bougher N.L."/>
            <person name="Buchanan P."/>
            <person name="Buyck B."/>
            <person name="Bense V."/>
            <person name="Catcheside P."/>
            <person name="Chovatia M."/>
            <person name="Cooper J."/>
            <person name="Damon W."/>
            <person name="Desjardin D."/>
            <person name="Finy P."/>
            <person name="Geml J."/>
            <person name="Haridas S."/>
            <person name="Hughes K."/>
            <person name="Justo A."/>
            <person name="Karasinski D."/>
            <person name="Kautmanova I."/>
            <person name="Kiss B."/>
            <person name="Kocsube S."/>
            <person name="Kotiranta H."/>
            <person name="LaButti K.M."/>
            <person name="Lechner B.E."/>
            <person name="Liimatainen K."/>
            <person name="Lipzen A."/>
            <person name="Lukacs Z."/>
            <person name="Mihaltcheva S."/>
            <person name="Morgado L.N."/>
            <person name="Niskanen T."/>
            <person name="Noordeloos M.E."/>
            <person name="Ohm R.A."/>
            <person name="Ortiz-Santana B."/>
            <person name="Ovrebo C."/>
            <person name="Racz N."/>
            <person name="Riley R."/>
            <person name="Savchenko A."/>
            <person name="Shiryaev A."/>
            <person name="Soop K."/>
            <person name="Spirin V."/>
            <person name="Szebenyi C."/>
            <person name="Tomsovsky M."/>
            <person name="Tulloss R.E."/>
            <person name="Uehling J."/>
            <person name="Grigoriev I.V."/>
            <person name="Vagvolgyi C."/>
            <person name="Papp T."/>
            <person name="Martin F.M."/>
            <person name="Miettinen O."/>
            <person name="Hibbett D.S."/>
            <person name="Nagy L.G."/>
        </authorList>
    </citation>
    <scope>NUCLEOTIDE SEQUENCE [LARGE SCALE GENOMIC DNA]</scope>
    <source>
        <strain evidence="2 3">CBS 962.96</strain>
    </source>
</reference>
<accession>A0A4V4HI82</accession>
<sequence>MIIVVKAVSFESMSACMQSILCLWSSSETASFVLALCLAALNFLWPRLPLSSRVFVEMLVRRVLFSWNPLFRHASSVYFDAWSYRHSRQVSGISYLGPDEFHTRWVNGAYSALLETPAGILYAAYVSPNPLVYTDVKLFCDWLMPDIVLILERDRRFLEDTSHRRAQNPDPDPQSFRLNANAQNPLPNGSLV</sequence>
<dbReference type="AlphaFoldDB" id="A0A4V4HI82"/>